<keyword evidence="5" id="KW-0479">Metal-binding</keyword>
<dbReference type="EC" id="3.1.26.4" evidence="3"/>
<dbReference type="EMBL" id="MCFC01000092">
    <property type="protein sequence ID" value="ORY22505.1"/>
    <property type="molecule type" value="Genomic_DNA"/>
</dbReference>
<dbReference type="Gene3D" id="3.40.970.10">
    <property type="entry name" value="Ribonuclease H1, N-terminal domain"/>
    <property type="match status" value="1"/>
</dbReference>
<dbReference type="InParanoid" id="A0A1Y2AKM2"/>
<dbReference type="CDD" id="cd09280">
    <property type="entry name" value="RNase_HI_eukaryote_like"/>
    <property type="match status" value="1"/>
</dbReference>
<evidence type="ECO:0000259" key="9">
    <source>
        <dbReference type="PROSITE" id="PS50879"/>
    </source>
</evidence>
<proteinExistence type="inferred from homology"/>
<dbReference type="GO" id="GO:0043137">
    <property type="term" value="P:DNA replication, removal of RNA primer"/>
    <property type="evidence" value="ECO:0007669"/>
    <property type="project" value="TreeGrafter"/>
</dbReference>
<protein>
    <recommendedName>
        <fullName evidence="3">ribonuclease H</fullName>
        <ecNumber evidence="3">3.1.26.4</ecNumber>
    </recommendedName>
</protein>
<dbReference type="GO" id="GO:0046872">
    <property type="term" value="F:metal ion binding"/>
    <property type="evidence" value="ECO:0007669"/>
    <property type="project" value="UniProtKB-KW"/>
</dbReference>
<dbReference type="PANTHER" id="PTHR10642">
    <property type="entry name" value="RIBONUCLEASE H1"/>
    <property type="match status" value="1"/>
</dbReference>
<reference evidence="10 11" key="1">
    <citation type="submission" date="2016-07" db="EMBL/GenBank/DDBJ databases">
        <title>Pervasive Adenine N6-methylation of Active Genes in Fungi.</title>
        <authorList>
            <consortium name="DOE Joint Genome Institute"/>
            <person name="Mondo S.J."/>
            <person name="Dannebaum R.O."/>
            <person name="Kuo R.C."/>
            <person name="Labutti K."/>
            <person name="Haridas S."/>
            <person name="Kuo A."/>
            <person name="Salamov A."/>
            <person name="Ahrendt S.R."/>
            <person name="Lipzen A."/>
            <person name="Sullivan W."/>
            <person name="Andreopoulos W.B."/>
            <person name="Clum A."/>
            <person name="Lindquist E."/>
            <person name="Daum C."/>
            <person name="Ramamoorthy G.K."/>
            <person name="Gryganskyi A."/>
            <person name="Culley D."/>
            <person name="Magnuson J.K."/>
            <person name="James T.Y."/>
            <person name="O'Malley M.A."/>
            <person name="Stajich J.E."/>
            <person name="Spatafora J.W."/>
            <person name="Visel A."/>
            <person name="Grigoriev I.V."/>
        </authorList>
    </citation>
    <scope>NUCLEOTIDE SEQUENCE [LARGE SCALE GENOMIC DNA]</scope>
    <source>
        <strain evidence="10 11">68-887.2</strain>
    </source>
</reference>
<dbReference type="SUPFAM" id="SSF55658">
    <property type="entry name" value="L9 N-domain-like"/>
    <property type="match status" value="1"/>
</dbReference>
<evidence type="ECO:0000256" key="5">
    <source>
        <dbReference type="ARBA" id="ARBA00022723"/>
    </source>
</evidence>
<comment type="similarity">
    <text evidence="2">Belongs to the RNase H family.</text>
</comment>
<keyword evidence="4" id="KW-0540">Nuclease</keyword>
<dbReference type="SUPFAM" id="SSF53098">
    <property type="entry name" value="Ribonuclease H-like"/>
    <property type="match status" value="1"/>
</dbReference>
<accession>A0A1Y2AKM2</accession>
<evidence type="ECO:0000313" key="10">
    <source>
        <dbReference type="EMBL" id="ORY22505.1"/>
    </source>
</evidence>
<dbReference type="InterPro" id="IPR050092">
    <property type="entry name" value="RNase_H"/>
</dbReference>
<feature type="domain" description="RNase H type-1" evidence="9">
    <location>
        <begin position="153"/>
        <end position="326"/>
    </location>
</feature>
<evidence type="ECO:0000256" key="8">
    <source>
        <dbReference type="SAM" id="MobiDB-lite"/>
    </source>
</evidence>
<dbReference type="AlphaFoldDB" id="A0A1Y2AKM2"/>
<feature type="compositionally biased region" description="Basic residues" evidence="8">
    <location>
        <begin position="191"/>
        <end position="200"/>
    </location>
</feature>
<dbReference type="Pfam" id="PF01693">
    <property type="entry name" value="Cauli_VI"/>
    <property type="match status" value="1"/>
</dbReference>
<dbReference type="Pfam" id="PF00075">
    <property type="entry name" value="RNase_H"/>
    <property type="match status" value="1"/>
</dbReference>
<gene>
    <name evidence="10" type="ORF">BCR39DRAFT_601070</name>
</gene>
<dbReference type="InterPro" id="IPR036397">
    <property type="entry name" value="RNaseH_sf"/>
</dbReference>
<dbReference type="InterPro" id="IPR002156">
    <property type="entry name" value="RNaseH_domain"/>
</dbReference>
<sequence length="379" mass="41519">MPLSTPLKLSQGLWLLAKPLRIRITIITVVGQSCISACRGIMPKAGYYAVKSGRKPGIYTSWAECEEQIKGFSGFNYATLLISSLNLNIIPSLFFHITSLFFHITSLFFRITSLFFHISSLNIIDKSTHVSDELPPELAQLVNKGYNVTRGGSSHRLVVYTDGSGLSNGKIGARAGVGVWYGGSGEAATRLKGKRGKKGGGWRGNKGEQKGKRGKKGEGSVIRALEECPYPELPLEVRTDSQYTISCMTTYLPKWLKSGFLTTPTPNLAGTAKTSERVKNVDLIKHLLVLLRRRGVHNGVRFRYVPGHSGEIGNEAADKLAKLGASAPPVPDRTNWLDPDQDSNVEVVPGPSDVEVEVDESWLMSPDELKVFEKDFVEA</sequence>
<dbReference type="InterPro" id="IPR011320">
    <property type="entry name" value="RNase_H1_N"/>
</dbReference>
<keyword evidence="7" id="KW-0378">Hydrolase</keyword>
<keyword evidence="6" id="KW-0255">Endonuclease</keyword>
<organism evidence="10 11">
    <name type="scientific">Naematelia encephala</name>
    <dbReference type="NCBI Taxonomy" id="71784"/>
    <lineage>
        <taxon>Eukaryota</taxon>
        <taxon>Fungi</taxon>
        <taxon>Dikarya</taxon>
        <taxon>Basidiomycota</taxon>
        <taxon>Agaricomycotina</taxon>
        <taxon>Tremellomycetes</taxon>
        <taxon>Tremellales</taxon>
        <taxon>Naemateliaceae</taxon>
        <taxon>Naematelia</taxon>
    </lineage>
</organism>
<dbReference type="InterPro" id="IPR009027">
    <property type="entry name" value="Ribosomal_bL9/RNase_H1_N"/>
</dbReference>
<comment type="catalytic activity">
    <reaction evidence="1">
        <text>Endonucleolytic cleavage to 5'-phosphomonoester.</text>
        <dbReference type="EC" id="3.1.26.4"/>
    </reaction>
</comment>
<dbReference type="Gene3D" id="3.30.420.10">
    <property type="entry name" value="Ribonuclease H-like superfamily/Ribonuclease H"/>
    <property type="match status" value="1"/>
</dbReference>
<comment type="caution">
    <text evidence="10">The sequence shown here is derived from an EMBL/GenBank/DDBJ whole genome shotgun (WGS) entry which is preliminary data.</text>
</comment>
<evidence type="ECO:0000256" key="7">
    <source>
        <dbReference type="ARBA" id="ARBA00022801"/>
    </source>
</evidence>
<evidence type="ECO:0000256" key="6">
    <source>
        <dbReference type="ARBA" id="ARBA00022759"/>
    </source>
</evidence>
<dbReference type="PANTHER" id="PTHR10642:SF26">
    <property type="entry name" value="RIBONUCLEASE H1"/>
    <property type="match status" value="1"/>
</dbReference>
<evidence type="ECO:0000256" key="3">
    <source>
        <dbReference type="ARBA" id="ARBA00012180"/>
    </source>
</evidence>
<evidence type="ECO:0000256" key="1">
    <source>
        <dbReference type="ARBA" id="ARBA00000077"/>
    </source>
</evidence>
<keyword evidence="11" id="KW-1185">Reference proteome</keyword>
<name>A0A1Y2AKM2_9TREE</name>
<dbReference type="Proteomes" id="UP000193986">
    <property type="component" value="Unassembled WGS sequence"/>
</dbReference>
<dbReference type="STRING" id="71784.A0A1Y2AKM2"/>
<dbReference type="GO" id="GO:0004523">
    <property type="term" value="F:RNA-DNA hybrid ribonuclease activity"/>
    <property type="evidence" value="ECO:0007669"/>
    <property type="project" value="UniProtKB-EC"/>
</dbReference>
<dbReference type="PROSITE" id="PS50879">
    <property type="entry name" value="RNASE_H_1"/>
    <property type="match status" value="1"/>
</dbReference>
<feature type="region of interest" description="Disordered" evidence="8">
    <location>
        <begin position="191"/>
        <end position="218"/>
    </location>
</feature>
<evidence type="ECO:0000313" key="11">
    <source>
        <dbReference type="Proteomes" id="UP000193986"/>
    </source>
</evidence>
<dbReference type="OrthoDB" id="245563at2759"/>
<dbReference type="GO" id="GO:0003676">
    <property type="term" value="F:nucleic acid binding"/>
    <property type="evidence" value="ECO:0007669"/>
    <property type="project" value="InterPro"/>
</dbReference>
<dbReference type="InterPro" id="IPR037056">
    <property type="entry name" value="RNase_H1_N_sf"/>
</dbReference>
<dbReference type="InterPro" id="IPR012337">
    <property type="entry name" value="RNaseH-like_sf"/>
</dbReference>
<evidence type="ECO:0000256" key="4">
    <source>
        <dbReference type="ARBA" id="ARBA00022722"/>
    </source>
</evidence>
<evidence type="ECO:0000256" key="2">
    <source>
        <dbReference type="ARBA" id="ARBA00005300"/>
    </source>
</evidence>
<dbReference type="FunCoup" id="A0A1Y2AKM2">
    <property type="interactions" value="56"/>
</dbReference>